<dbReference type="AlphaFoldDB" id="A0A6N3FY10"/>
<name>A0A6N3FY10_9BACT</name>
<evidence type="ECO:0000313" key="1">
    <source>
        <dbReference type="EMBL" id="VYU57347.1"/>
    </source>
</evidence>
<accession>A0A6N3FY10</accession>
<dbReference type="EMBL" id="CACRUT010000023">
    <property type="protein sequence ID" value="VYU57347.1"/>
    <property type="molecule type" value="Genomic_DNA"/>
</dbReference>
<sequence>MRNSTFIKMQVFFLACMLPAFLFGKGEVVYTRLQSLYSNNAGGWNIEKVVLSDTATVVSFSVSFKPYSWIQMASSTYLSDEKAVEYPVRKAVGLTLDEKFYMPKSGKTEFQLIFAPMPKDTKIFDMIEGDGCDMACWYGLHDAKSKVKIPVAREEVDAEEVGENMFRTGKAVVRGKIEGYKPGWGYGIVAVTDNTIGCRPENTSSTLIRPDGTFCIEWPLEHPVWDELKPGYGSDIPVYVRPGDTLDLVIKAKGEGIESVEYTSSHPKGCYEKLLKCKMPEVYAEWERKGEIWKTLTDEEFWAMTKETMETGNRLCDYFVWKYGLSPWEAHLLKARQQVAVVINQTVLANWMLSSRYGYYPPNEELRRDFYEGNDYSLYKVLNEMPTDDPSMSFIPYFRAMVSRMKDMQPMTDAWSLASMGDVDWSDVEGQRLMDSLQVEALRGVMGFKEIPYLVQAYLVNKVCDLPDFLTPEGRKEIVEYRAACLTNPYLKRKIWNLASDYAQPLPATTKLEGKALEILQPIVDKYKGKYVQIEWMKPGKSGFDFVNNRMVNLIPDFRNHKDLQFVFLFSANTCTKEEFEQFVKAYLPGEPCYWLDFEESSILRAQLLLPNYIKDITLNREGEVLSTPFYTADERQFRRSLRELLEKEE</sequence>
<proteinExistence type="predicted"/>
<evidence type="ECO:0008006" key="2">
    <source>
        <dbReference type="Google" id="ProtNLM"/>
    </source>
</evidence>
<dbReference type="RefSeq" id="WP_412442431.1">
    <property type="nucleotide sequence ID" value="NZ_CACRUT010000023.1"/>
</dbReference>
<gene>
    <name evidence="1" type="ORF">PCLFYP37_00298</name>
</gene>
<reference evidence="1" key="1">
    <citation type="submission" date="2019-11" db="EMBL/GenBank/DDBJ databases">
        <authorList>
            <person name="Feng L."/>
        </authorList>
    </citation>
    <scope>NUCLEOTIDE SEQUENCE</scope>
    <source>
        <strain evidence="1">PclaraLFYP37</strain>
    </source>
</reference>
<organism evidence="1">
    <name type="scientific">Paraprevotella clara</name>
    <dbReference type="NCBI Taxonomy" id="454154"/>
    <lineage>
        <taxon>Bacteria</taxon>
        <taxon>Pseudomonadati</taxon>
        <taxon>Bacteroidota</taxon>
        <taxon>Bacteroidia</taxon>
        <taxon>Bacteroidales</taxon>
        <taxon>Prevotellaceae</taxon>
        <taxon>Paraprevotella</taxon>
    </lineage>
</organism>
<protein>
    <recommendedName>
        <fullName evidence="2">Thioredoxin domain-containing protein</fullName>
    </recommendedName>
</protein>